<comment type="caution">
    <text evidence="1">The sequence shown here is derived from an EMBL/GenBank/DDBJ whole genome shotgun (WGS) entry which is preliminary data.</text>
</comment>
<sequence length="1197" mass="134073">MAKPFTWDFEPRNVAFKLQLQASFHPSVGSCSVSLPFVDASGSLAAPVAVALRAGETKPRQAGPGGRSAQTVSIEKELGSFNVTLDFVKGIQQAKLPVTVALEGGQEIVSQARICLGPLLLTGSKALSPEDYHPGEPPRSKRLRPRNAVSATFTESIGVAGLYSLDVIVLMDKPLLSEEMLQRLMPACFRVEMVRGLPNEQWLPQQCEAVHVEIYPKLSSASQVLSETCPRMQSESRPHNTTADFSEPVVWLLGLASPHALREWMQHEGLVVEIHDRDPKNQKVEAAGGDGIPRMRPIHGHGVARFPLGPLLKSETLELSLRADVCPSRGNKKKRRAEALSVDSLHASGLLDEEGRQKIARREGLSKREDTTNYHSLGTVCTLRAALAVPVPLHTQIQETEEEEHRRHWETTEMQQGSVFTAKSLGDSAALTQWAPKATPSRAKVGAVAGPWRRSAEEAAEDEAKLLENEDAEAASLELTQAVPRGALGGLDCRFERYGRIFLHCSEANDGEVTRAVLTCFHELNASLLGLRPKDGEFLLRQLSEEEQEDPHLDLLSGFCVLDGRSRLFVIEGLREGHSFSKLLEVIPRGPDAPKLLHNSAIGFGERLYISFGPRLKQVKLRGTLERLSFRPALYSWNKSVSTEDAAANEVPKQLMALKGMNRLRCARENPHFPKAAQIEHMLRLYGAYISDQELEGFPAEEAITVKKRSARGVDPRRSSAAPVAAHDATRDVLAEAVITNQLAGGGTVRFQTRSTLKERLDQTNAHYEEHNELRKSASLQNFQKTNKTLVRIQSDQNVRRNDLLGKKRERETPFLEGQVYLYSSQKLNSAELQKDWLRKHMAGHESEKVWTYNPTYMSQNFEFEGAAPPGVPKPPPPRPNDTYARLEGDDREVFRALQARPREAFRKPPRDLDQSTVELLHEPFEEGEWFRVDLGEERARPIAVVETFEAGKVPHNRRYTSNPFDSQHMLLGQEHDFGPKSGFESVHYHGRRPDEDRQEQYLEHNIKEMEAAASKIRFHREMKTFSHGISRTGVTDLDRSERVLKDTPSYPMRGRVDDRFPESMRTMEPYHELGCPALEWHARLRENDDTAPLDVFTGAYIKRDPEAGAGVKRSCMSGSLTKAPWRHEGTIKSLAAASSKSVTYVSAHNFNAASKPPQSRFCEDQLWKSASRTGISRKERSETLQYKRPHHYGVHL</sequence>
<protein>
    <submittedName>
        <fullName evidence="1">Uncharacterized protein</fullName>
    </submittedName>
</protein>
<organism evidence="1 2">
    <name type="scientific">Symbiodinium natans</name>
    <dbReference type="NCBI Taxonomy" id="878477"/>
    <lineage>
        <taxon>Eukaryota</taxon>
        <taxon>Sar</taxon>
        <taxon>Alveolata</taxon>
        <taxon>Dinophyceae</taxon>
        <taxon>Suessiales</taxon>
        <taxon>Symbiodiniaceae</taxon>
        <taxon>Symbiodinium</taxon>
    </lineage>
</organism>
<evidence type="ECO:0000313" key="2">
    <source>
        <dbReference type="Proteomes" id="UP000604046"/>
    </source>
</evidence>
<dbReference type="PROSITE" id="PS51257">
    <property type="entry name" value="PROKAR_LIPOPROTEIN"/>
    <property type="match status" value="1"/>
</dbReference>
<proteinExistence type="predicted"/>
<dbReference type="PANTHER" id="PTHR33667:SF7">
    <property type="entry name" value="RIKEN CDNA 1810020O05 GENE"/>
    <property type="match status" value="1"/>
</dbReference>
<gene>
    <name evidence="1" type="ORF">SNAT2548_LOCUS10569</name>
</gene>
<dbReference type="Proteomes" id="UP000604046">
    <property type="component" value="Unassembled WGS sequence"/>
</dbReference>
<dbReference type="PANTHER" id="PTHR33667">
    <property type="entry name" value="SI:DKEY-57N24.6"/>
    <property type="match status" value="1"/>
</dbReference>
<dbReference type="OrthoDB" id="188352at2759"/>
<accession>A0A812LCM2</accession>
<reference evidence="1" key="1">
    <citation type="submission" date="2021-02" db="EMBL/GenBank/DDBJ databases">
        <authorList>
            <person name="Dougan E. K."/>
            <person name="Rhodes N."/>
            <person name="Thang M."/>
            <person name="Chan C."/>
        </authorList>
    </citation>
    <scope>NUCLEOTIDE SEQUENCE</scope>
</reference>
<evidence type="ECO:0000313" key="1">
    <source>
        <dbReference type="EMBL" id="CAE7239004.1"/>
    </source>
</evidence>
<name>A0A812LCM2_9DINO</name>
<dbReference type="EMBL" id="CAJNDS010000879">
    <property type="protein sequence ID" value="CAE7239004.1"/>
    <property type="molecule type" value="Genomic_DNA"/>
</dbReference>
<dbReference type="AlphaFoldDB" id="A0A812LCM2"/>
<keyword evidence="2" id="KW-1185">Reference proteome</keyword>